<dbReference type="AlphaFoldDB" id="T1HSM3"/>
<organism evidence="1 2">
    <name type="scientific">Rhodnius prolixus</name>
    <name type="common">Triatomid bug</name>
    <dbReference type="NCBI Taxonomy" id="13249"/>
    <lineage>
        <taxon>Eukaryota</taxon>
        <taxon>Metazoa</taxon>
        <taxon>Ecdysozoa</taxon>
        <taxon>Arthropoda</taxon>
        <taxon>Hexapoda</taxon>
        <taxon>Insecta</taxon>
        <taxon>Pterygota</taxon>
        <taxon>Neoptera</taxon>
        <taxon>Paraneoptera</taxon>
        <taxon>Hemiptera</taxon>
        <taxon>Heteroptera</taxon>
        <taxon>Panheteroptera</taxon>
        <taxon>Cimicomorpha</taxon>
        <taxon>Reduviidae</taxon>
        <taxon>Triatominae</taxon>
        <taxon>Rhodnius</taxon>
    </lineage>
</organism>
<dbReference type="EnsemblMetazoa" id="RPRC007043-RA">
    <property type="protein sequence ID" value="RPRC007043-PA"/>
    <property type="gene ID" value="RPRC007043"/>
</dbReference>
<dbReference type="VEuPathDB" id="VectorBase:RPRC007043"/>
<name>T1HSM3_RHOPR</name>
<reference evidence="1" key="1">
    <citation type="submission" date="2015-05" db="UniProtKB">
        <authorList>
            <consortium name="EnsemblMetazoa"/>
        </authorList>
    </citation>
    <scope>IDENTIFICATION</scope>
</reference>
<sequence length="53" mass="6116">MLQQVLLAILRHLNHIKETIVVRVYVCVCQVRTEVQEVEVVAIPAPVERRPQV</sequence>
<dbReference type="EMBL" id="ACPB03009151">
    <property type="status" value="NOT_ANNOTATED_CDS"/>
    <property type="molecule type" value="Genomic_DNA"/>
</dbReference>
<protein>
    <submittedName>
        <fullName evidence="1">Uncharacterized protein</fullName>
    </submittedName>
</protein>
<dbReference type="InParanoid" id="T1HSM3"/>
<evidence type="ECO:0000313" key="1">
    <source>
        <dbReference type="EnsemblMetazoa" id="RPRC007043-PA"/>
    </source>
</evidence>
<proteinExistence type="predicted"/>
<evidence type="ECO:0000313" key="2">
    <source>
        <dbReference type="Proteomes" id="UP000015103"/>
    </source>
</evidence>
<dbReference type="HOGENOM" id="CLU_3071219_0_0_1"/>
<dbReference type="Proteomes" id="UP000015103">
    <property type="component" value="Unassembled WGS sequence"/>
</dbReference>
<accession>T1HSM3</accession>
<keyword evidence="2" id="KW-1185">Reference proteome</keyword>